<evidence type="ECO:0000256" key="7">
    <source>
        <dbReference type="ARBA" id="ARBA00022737"/>
    </source>
</evidence>
<comment type="similarity">
    <text evidence="3">Belongs to the stealth family.</text>
</comment>
<dbReference type="SUPFAM" id="SSF90193">
    <property type="entry name" value="Notch domain"/>
    <property type="match status" value="1"/>
</dbReference>
<dbReference type="InterPro" id="IPR031357">
    <property type="entry name" value="Stealth_CR3"/>
</dbReference>
<evidence type="ECO:0000259" key="23">
    <source>
        <dbReference type="PROSITE" id="PS50258"/>
    </source>
</evidence>
<keyword evidence="12 22" id="KW-0472">Membrane</keyword>
<dbReference type="InterPro" id="IPR041536">
    <property type="entry name" value="GNPTAB_reg"/>
</dbReference>
<comment type="subcellular location">
    <subcellularLocation>
        <location evidence="2">Golgi apparatus membrane</location>
        <topology evidence="2">Single-pass type I membrane protein</topology>
    </subcellularLocation>
    <subcellularLocation>
        <location evidence="1">Golgi apparatus membrane</location>
        <topology evidence="1">Single-pass type II membrane protein</topology>
    </subcellularLocation>
</comment>
<name>A0AAV2B6K9_9ARAC</name>
<dbReference type="EMBL" id="CAXIEN010000283">
    <property type="protein sequence ID" value="CAL1291482.1"/>
    <property type="molecule type" value="Genomic_DNA"/>
</dbReference>
<keyword evidence="5 22" id="KW-0812">Transmembrane</keyword>
<comment type="caution">
    <text evidence="24">The sequence shown here is derived from an EMBL/GenBank/DDBJ whole genome shotgun (WGS) entry which is preliminary data.</text>
</comment>
<dbReference type="PANTHER" id="PTHR24045">
    <property type="match status" value="1"/>
</dbReference>
<dbReference type="SMART" id="SM00004">
    <property type="entry name" value="NL"/>
    <property type="match status" value="2"/>
</dbReference>
<keyword evidence="4" id="KW-0808">Transferase</keyword>
<feature type="domain" description="LNR" evidence="23">
    <location>
        <begin position="417"/>
        <end position="455"/>
    </location>
</feature>
<evidence type="ECO:0000256" key="21">
    <source>
        <dbReference type="ARBA" id="ARBA00082117"/>
    </source>
</evidence>
<dbReference type="GO" id="GO:0003976">
    <property type="term" value="F:UDP-N-acetylglucosamine-lysosomal-enzyme N-acetylglucosaminephosphotransferase activity"/>
    <property type="evidence" value="ECO:0007669"/>
    <property type="project" value="UniProtKB-EC"/>
</dbReference>
<dbReference type="PROSITE" id="PS50258">
    <property type="entry name" value="LNR"/>
    <property type="match status" value="1"/>
</dbReference>
<keyword evidence="7" id="KW-0677">Repeat</keyword>
<evidence type="ECO:0000256" key="2">
    <source>
        <dbReference type="ARBA" id="ARBA00004614"/>
    </source>
</evidence>
<dbReference type="Proteomes" id="UP001497382">
    <property type="component" value="Unassembled WGS sequence"/>
</dbReference>
<evidence type="ECO:0000256" key="10">
    <source>
        <dbReference type="ARBA" id="ARBA00022989"/>
    </source>
</evidence>
<dbReference type="Pfam" id="PF11380">
    <property type="entry name" value="Stealth_CR2"/>
    <property type="match status" value="1"/>
</dbReference>
<dbReference type="InterPro" id="IPR010506">
    <property type="entry name" value="DMAP1-bd"/>
</dbReference>
<evidence type="ECO:0000256" key="13">
    <source>
        <dbReference type="ARBA" id="ARBA00023157"/>
    </source>
</evidence>
<evidence type="ECO:0000256" key="12">
    <source>
        <dbReference type="ARBA" id="ARBA00023136"/>
    </source>
</evidence>
<reference evidence="24 25" key="1">
    <citation type="submission" date="2024-04" db="EMBL/GenBank/DDBJ databases">
        <authorList>
            <person name="Rising A."/>
            <person name="Reimegard J."/>
            <person name="Sonavane S."/>
            <person name="Akerstrom W."/>
            <person name="Nylinder S."/>
            <person name="Hedman E."/>
            <person name="Kallberg Y."/>
        </authorList>
    </citation>
    <scope>NUCLEOTIDE SEQUENCE [LARGE SCALE GENOMIC DNA]</scope>
</reference>
<evidence type="ECO:0000256" key="14">
    <source>
        <dbReference type="ARBA" id="ARBA00023180"/>
    </source>
</evidence>
<dbReference type="GO" id="GO:0000139">
    <property type="term" value="C:Golgi membrane"/>
    <property type="evidence" value="ECO:0007669"/>
    <property type="project" value="UniProtKB-SubCell"/>
</dbReference>
<sequence>MAGTLLCKLLQRKTYDVLAKKHTLLLLFVGFIILFVSTLRFGETLIEWSKEKYSVVFSPYNNNIMGKSYRNMLCQYVPIDVVYTWVNGSDPAFLKELNKAKEEYGFLSSHLNCSFSNCVKSHMVLVRPQLPSSMTLSDLEENDSIFQHISNSFVVAAQHKSYENITVLVFPNPSTADQVLAKKVLSLEGQNYTLSKAYITDNWGSQDTVLLNNALLLTQLPYGYSESNILEKLPENVRPTVSQVFIYEEKSMAILTLADPNSLDAILKLKNVTFENKVASVSSAYLVIELPADHEDISASRFRDNEELRYSLRSLERHAPWVRHIYIITNGQIPYWLNLDNPFVSIVTHEEIFPNKSHLPTFSSPAIECHLHRIPNLSKKFIYLNDDVMFGKDVWPEDFFTHTKGQKVYLSWPVPNCAEGCPTQWVRDGYCDKPCNNSQCQWDGGDCSADNPILPHQAIGLQQEGGVTAYFHIRSSKNYCHKECADAWLADRYCDKACNVRECGFDAGDCGLDSFNEIPQIVFSAEKSDYHLPNGEHVGFFNMTEFLKSNYTLTEGYYEESPVIRTIAISIKYSIIGIVLYPNHNATNLTVTLKGKHQEEPFEKKISLHVLTMAPETKLPVSQDVTMHVQTEEPYTFESFIKKERFPKIGPVTPKDKYSKFQNVNITASQLPENLIAEIQSLEHLRDQGILTRKGYLRKKSEMIAAFILASNRTADMLVTESDRVSLEVEEKRELKSSTLADLHPLEKSQFLENMNVIVKSDNKSKTPSLEEAKMAWKNLDKFASLIIRKNPDKLSVHNPQSLPKGPEARLPGPLQDYFKNLRSSSKNLEDKKNSYLTYRPTQRHLLDTFGDSLRHVNKLYNEAFGYEHRKVPSHIAHFVDKNVMSRLTERFEDAFTVTSSHKIRSSNDMQFAFSYYYFLMNEMETLEVETIFTSFDTDHSGTWSDREIRTVLTRLYDLPLEFSTVAGFEQLVINCSQSTTAPVVQSSVPHGERYYDSKLPLVTLSLVKSCPSVSNMLLQHFGTQKRNNYETVGEEEVAFKMIHNNLSQVLGQIDDIRKHPKKFICLNDNMNHGTQEAEVIRAVIQDFYESLFPTRSQFELPPEYRNRFLYVSELREWRYTRDIIRFVTYFTLGILILFSVISFWKSEMRQPERYPRLRAIQNRHHNSQHV</sequence>
<dbReference type="GO" id="GO:0046835">
    <property type="term" value="P:carbohydrate phosphorylation"/>
    <property type="evidence" value="ECO:0007669"/>
    <property type="project" value="TreeGrafter"/>
</dbReference>
<dbReference type="Pfam" id="PF17103">
    <property type="entry name" value="Stealth_CR4"/>
    <property type="match status" value="1"/>
</dbReference>
<evidence type="ECO:0000256" key="6">
    <source>
        <dbReference type="ARBA" id="ARBA00022723"/>
    </source>
</evidence>
<dbReference type="Gene3D" id="3.30.300.320">
    <property type="match status" value="1"/>
</dbReference>
<dbReference type="InterPro" id="IPR000800">
    <property type="entry name" value="Notch_dom"/>
</dbReference>
<evidence type="ECO:0000256" key="11">
    <source>
        <dbReference type="ARBA" id="ARBA00023034"/>
    </source>
</evidence>
<keyword evidence="25" id="KW-1185">Reference proteome</keyword>
<dbReference type="Pfam" id="PF17102">
    <property type="entry name" value="Stealth_CR3"/>
    <property type="match status" value="1"/>
</dbReference>
<keyword evidence="13" id="KW-1015">Disulfide bond</keyword>
<dbReference type="InterPro" id="IPR031356">
    <property type="entry name" value="Stealth_CR4"/>
</dbReference>
<feature type="transmembrane region" description="Helical" evidence="22">
    <location>
        <begin position="1124"/>
        <end position="1145"/>
    </location>
</feature>
<evidence type="ECO:0000256" key="19">
    <source>
        <dbReference type="ARBA" id="ARBA00078196"/>
    </source>
</evidence>
<comment type="function">
    <text evidence="16">Catalyzes the formation of mannose 6-phosphate (M6P) markers on high mannose type oligosaccharides in the Golgi apparatus. M6P residues are required to bind to the M6P receptors (MPR), which mediate the vesicular transport of lysosomal enzymes to the endosomal/prelysosomal compartment.</text>
</comment>
<dbReference type="EC" id="2.7.8.17" evidence="17"/>
<evidence type="ECO:0000256" key="5">
    <source>
        <dbReference type="ARBA" id="ARBA00022692"/>
    </source>
</evidence>
<dbReference type="Pfam" id="PF00066">
    <property type="entry name" value="Notch"/>
    <property type="match status" value="2"/>
</dbReference>
<keyword evidence="11" id="KW-0333">Golgi apparatus</keyword>
<keyword evidence="9" id="KW-0735">Signal-anchor</keyword>
<evidence type="ECO:0000256" key="3">
    <source>
        <dbReference type="ARBA" id="ARBA00007583"/>
    </source>
</evidence>
<evidence type="ECO:0000256" key="4">
    <source>
        <dbReference type="ARBA" id="ARBA00022679"/>
    </source>
</evidence>
<keyword evidence="14" id="KW-0325">Glycoprotein</keyword>
<gene>
    <name evidence="24" type="ORF">LARSCL_LOCUS17112</name>
</gene>
<evidence type="ECO:0000256" key="15">
    <source>
        <dbReference type="ARBA" id="ARBA00050775"/>
    </source>
</evidence>
<dbReference type="Pfam" id="PF06464">
    <property type="entry name" value="DMAP_binding"/>
    <property type="match status" value="1"/>
</dbReference>
<dbReference type="Pfam" id="PF18440">
    <property type="entry name" value="GlcNAc-1_reg"/>
    <property type="match status" value="1"/>
</dbReference>
<evidence type="ECO:0000256" key="16">
    <source>
        <dbReference type="ARBA" id="ARBA00057240"/>
    </source>
</evidence>
<keyword evidence="8" id="KW-0106">Calcium</keyword>
<accession>A0AAV2B6K9</accession>
<keyword evidence="6" id="KW-0479">Metal-binding</keyword>
<protein>
    <recommendedName>
        <fullName evidence="18">N-acetylglucosamine-1-phosphotransferase subunits alpha/beta</fullName>
        <ecNumber evidence="17">2.7.8.17</ecNumber>
    </recommendedName>
    <alternativeName>
        <fullName evidence="21">GlcNAc-1-phosphotransferase subunits alpha/beta</fullName>
    </alternativeName>
    <alternativeName>
        <fullName evidence="20">Stealth protein GNPTAB</fullName>
    </alternativeName>
    <alternativeName>
        <fullName evidence="19">UDP-N-acetylglucosamine-1-phosphotransferase subunits alpha/beta</fullName>
    </alternativeName>
</protein>
<dbReference type="PANTHER" id="PTHR24045:SF0">
    <property type="entry name" value="N-ACETYLGLUCOSAMINE-1-PHOSPHOTRANSFERASE SUBUNITS ALPHA_BETA"/>
    <property type="match status" value="1"/>
</dbReference>
<evidence type="ECO:0000256" key="9">
    <source>
        <dbReference type="ARBA" id="ARBA00022968"/>
    </source>
</evidence>
<proteinExistence type="inferred from homology"/>
<feature type="transmembrane region" description="Helical" evidence="22">
    <location>
        <begin position="23"/>
        <end position="42"/>
    </location>
</feature>
<dbReference type="CDD" id="cd21600">
    <property type="entry name" value="RRM2_GNPTAB"/>
    <property type="match status" value="1"/>
</dbReference>
<dbReference type="AlphaFoldDB" id="A0AAV2B6K9"/>
<dbReference type="InterPro" id="IPR031358">
    <property type="entry name" value="Stealth_CR1"/>
</dbReference>
<evidence type="ECO:0000256" key="18">
    <source>
        <dbReference type="ARBA" id="ARBA00070893"/>
    </source>
</evidence>
<evidence type="ECO:0000313" key="25">
    <source>
        <dbReference type="Proteomes" id="UP001497382"/>
    </source>
</evidence>
<evidence type="ECO:0000313" key="24">
    <source>
        <dbReference type="EMBL" id="CAL1291482.1"/>
    </source>
</evidence>
<organism evidence="24 25">
    <name type="scientific">Larinioides sclopetarius</name>
    <dbReference type="NCBI Taxonomy" id="280406"/>
    <lineage>
        <taxon>Eukaryota</taxon>
        <taxon>Metazoa</taxon>
        <taxon>Ecdysozoa</taxon>
        <taxon>Arthropoda</taxon>
        <taxon>Chelicerata</taxon>
        <taxon>Arachnida</taxon>
        <taxon>Araneae</taxon>
        <taxon>Araneomorphae</taxon>
        <taxon>Entelegynae</taxon>
        <taxon>Araneoidea</taxon>
        <taxon>Araneidae</taxon>
        <taxon>Larinioides</taxon>
    </lineage>
</organism>
<keyword evidence="10 22" id="KW-1133">Transmembrane helix</keyword>
<evidence type="ECO:0000256" key="17">
    <source>
        <dbReference type="ARBA" id="ARBA00066709"/>
    </source>
</evidence>
<comment type="catalytic activity">
    <reaction evidence="15">
        <text>N(4)-[alpha-D-mannosyl-(1-&gt;2)-alpha-D-mannosyl-(glycan)]-L-asparaginyl-[protein] + UDP-N-acetyl-alpha-D-glucosamine = N(4)-[6-(N-acetyl-alpha-D-glucosaminyl-1-phospho)-alpha-D-mannosyl-(1-&gt;2)-alpha-D-mannosyl-(glycan)]-L-asparaginyl-[protein] + UMP + H(+)</text>
        <dbReference type="Rhea" id="RHEA:13581"/>
        <dbReference type="Rhea" id="RHEA-COMP:14507"/>
        <dbReference type="Rhea" id="RHEA-COMP:14508"/>
        <dbReference type="ChEBI" id="CHEBI:15378"/>
        <dbReference type="ChEBI" id="CHEBI:57705"/>
        <dbReference type="ChEBI" id="CHEBI:57865"/>
        <dbReference type="ChEBI" id="CHEBI:140357"/>
        <dbReference type="ChEBI" id="CHEBI:140369"/>
        <dbReference type="EC" id="2.7.8.17"/>
    </reaction>
</comment>
<dbReference type="GO" id="GO:0046872">
    <property type="term" value="F:metal ion binding"/>
    <property type="evidence" value="ECO:0007669"/>
    <property type="project" value="UniProtKB-KW"/>
</dbReference>
<dbReference type="InterPro" id="IPR035993">
    <property type="entry name" value="Notch-like_dom_sf"/>
</dbReference>
<dbReference type="FunFam" id="3.30.300.320:FF:000002">
    <property type="entry name" value="N-acetylglucosamine-1-phosphotransferase subunits alpha/beta isoform X1"/>
    <property type="match status" value="1"/>
</dbReference>
<evidence type="ECO:0000256" key="1">
    <source>
        <dbReference type="ARBA" id="ARBA00004323"/>
    </source>
</evidence>
<dbReference type="InterPro" id="IPR021520">
    <property type="entry name" value="Stealth_CR2"/>
</dbReference>
<dbReference type="GO" id="GO:0016256">
    <property type="term" value="P:N-glycan processing to lysosome"/>
    <property type="evidence" value="ECO:0007669"/>
    <property type="project" value="TreeGrafter"/>
</dbReference>
<dbReference type="Pfam" id="PF17101">
    <property type="entry name" value="Stealth_CR1"/>
    <property type="match status" value="1"/>
</dbReference>
<dbReference type="InterPro" id="IPR047141">
    <property type="entry name" value="Stealth"/>
</dbReference>
<evidence type="ECO:0000256" key="20">
    <source>
        <dbReference type="ARBA" id="ARBA00079995"/>
    </source>
</evidence>
<evidence type="ECO:0000256" key="8">
    <source>
        <dbReference type="ARBA" id="ARBA00022837"/>
    </source>
</evidence>
<evidence type="ECO:0000256" key="22">
    <source>
        <dbReference type="SAM" id="Phobius"/>
    </source>
</evidence>